<dbReference type="Gene3D" id="2.40.110.10">
    <property type="entry name" value="Butyryl-CoA Dehydrogenase, subunit A, domain 2"/>
    <property type="match status" value="1"/>
</dbReference>
<dbReference type="OrthoDB" id="9770681at2"/>
<comment type="cofactor">
    <cofactor evidence="1">
        <name>FAD</name>
        <dbReference type="ChEBI" id="CHEBI:57692"/>
    </cofactor>
</comment>
<dbReference type="InterPro" id="IPR037069">
    <property type="entry name" value="AcylCoA_DH/ox_N_sf"/>
</dbReference>
<keyword evidence="4" id="KW-0274">FAD</keyword>
<evidence type="ECO:0000313" key="8">
    <source>
        <dbReference type="EMBL" id="TFZ02710.1"/>
    </source>
</evidence>
<dbReference type="AlphaFoldDB" id="A0A4Z0BWI1"/>
<dbReference type="InterPro" id="IPR036250">
    <property type="entry name" value="AcylCo_DH-like_C"/>
</dbReference>
<evidence type="ECO:0000256" key="3">
    <source>
        <dbReference type="ARBA" id="ARBA00022630"/>
    </source>
</evidence>
<dbReference type="Pfam" id="PF02771">
    <property type="entry name" value="Acyl-CoA_dh_N"/>
    <property type="match status" value="1"/>
</dbReference>
<keyword evidence="5" id="KW-0560">Oxidoreductase</keyword>
<gene>
    <name evidence="8" type="ORF">EZ313_15800</name>
</gene>
<reference evidence="8 9" key="1">
    <citation type="submission" date="2019-03" db="EMBL/GenBank/DDBJ databases">
        <title>Ramlibacter henchirensis DSM 14656, whole genome shotgun sequence.</title>
        <authorList>
            <person name="Zhang X."/>
            <person name="Feng G."/>
            <person name="Zhu H."/>
        </authorList>
    </citation>
    <scope>NUCLEOTIDE SEQUENCE [LARGE SCALE GENOMIC DNA]</scope>
    <source>
        <strain evidence="8 9">DSM 14656</strain>
    </source>
</reference>
<dbReference type="PANTHER" id="PTHR43884:SF20">
    <property type="entry name" value="ACYL-COA DEHYDROGENASE FADE28"/>
    <property type="match status" value="1"/>
</dbReference>
<organism evidence="8 9">
    <name type="scientific">Ramlibacter henchirensis</name>
    <dbReference type="NCBI Taxonomy" id="204072"/>
    <lineage>
        <taxon>Bacteria</taxon>
        <taxon>Pseudomonadati</taxon>
        <taxon>Pseudomonadota</taxon>
        <taxon>Betaproteobacteria</taxon>
        <taxon>Burkholderiales</taxon>
        <taxon>Comamonadaceae</taxon>
        <taxon>Ramlibacter</taxon>
    </lineage>
</organism>
<feature type="domain" description="Acyl-CoA dehydrogenase/oxidase N-terminal" evidence="7">
    <location>
        <begin position="8"/>
        <end position="116"/>
    </location>
</feature>
<comment type="caution">
    <text evidence="8">The sequence shown here is derived from an EMBL/GenBank/DDBJ whole genome shotgun (WGS) entry which is preliminary data.</text>
</comment>
<evidence type="ECO:0000256" key="5">
    <source>
        <dbReference type="ARBA" id="ARBA00023002"/>
    </source>
</evidence>
<dbReference type="SUPFAM" id="SSF47203">
    <property type="entry name" value="Acyl-CoA dehydrogenase C-terminal domain-like"/>
    <property type="match status" value="1"/>
</dbReference>
<dbReference type="CDD" id="cd00567">
    <property type="entry name" value="ACAD"/>
    <property type="match status" value="1"/>
</dbReference>
<dbReference type="InterPro" id="IPR009100">
    <property type="entry name" value="AcylCoA_DH/oxidase_NM_dom_sf"/>
</dbReference>
<dbReference type="SUPFAM" id="SSF56645">
    <property type="entry name" value="Acyl-CoA dehydrogenase NM domain-like"/>
    <property type="match status" value="1"/>
</dbReference>
<evidence type="ECO:0000256" key="1">
    <source>
        <dbReference type="ARBA" id="ARBA00001974"/>
    </source>
</evidence>
<evidence type="ECO:0000259" key="7">
    <source>
        <dbReference type="Pfam" id="PF02771"/>
    </source>
</evidence>
<protein>
    <submittedName>
        <fullName evidence="8">Acyl-CoA dehydrogenase</fullName>
    </submittedName>
</protein>
<dbReference type="GO" id="GO:0050660">
    <property type="term" value="F:flavin adenine dinucleotide binding"/>
    <property type="evidence" value="ECO:0007669"/>
    <property type="project" value="InterPro"/>
</dbReference>
<dbReference type="PANTHER" id="PTHR43884">
    <property type="entry name" value="ACYL-COA DEHYDROGENASE"/>
    <property type="match status" value="1"/>
</dbReference>
<feature type="domain" description="Acyl-CoA dehydrogenase/oxidase C-terminal" evidence="6">
    <location>
        <begin position="232"/>
        <end position="364"/>
    </location>
</feature>
<dbReference type="InterPro" id="IPR013786">
    <property type="entry name" value="AcylCoA_DH/ox_N"/>
</dbReference>
<name>A0A4Z0BWI1_9BURK</name>
<evidence type="ECO:0000256" key="2">
    <source>
        <dbReference type="ARBA" id="ARBA00009347"/>
    </source>
</evidence>
<sequence length="381" mass="40430">MRFEPDTDQEQLQGSLRRLLQSEASFERRRRTAAGETGWDSALWRSLSELGVTALTLTEDHGGFGQRPVAWLPALQELGYALALQPFIPSAVLAATAISRAGTPAQQQRLLPGVAQASRVLAFAHDEAAARHAALWVEATARQEGGQWRIDGVKQGVLFGAAADLLVVTARTGGSPGDPAGLALFIVDPAQEGVRRTPLRLIDDTPAADIALHAARAEPLGEIDGPGPWRAVQAAQEAGLAAACAEGLGVAERAYALTVEYVQTRQQFGRPIGANQVVRHRVAEMRVALEMLRSAALAGLLALEEEDAQARSRELSRAKLLLSRHGSFVTGQAIQLHGGIGMTAEYAAGHCLRRFTVLDQLFGDGPTHAARLGASLAAAAH</sequence>
<evidence type="ECO:0000256" key="4">
    <source>
        <dbReference type="ARBA" id="ARBA00022827"/>
    </source>
</evidence>
<dbReference type="Gene3D" id="1.10.540.10">
    <property type="entry name" value="Acyl-CoA dehydrogenase/oxidase, N-terminal domain"/>
    <property type="match status" value="1"/>
</dbReference>
<dbReference type="Proteomes" id="UP000298180">
    <property type="component" value="Unassembled WGS sequence"/>
</dbReference>
<dbReference type="InterPro" id="IPR009075">
    <property type="entry name" value="AcylCo_DH/oxidase_C"/>
</dbReference>
<proteinExistence type="inferred from homology"/>
<evidence type="ECO:0000313" key="9">
    <source>
        <dbReference type="Proteomes" id="UP000298180"/>
    </source>
</evidence>
<accession>A0A4Z0BWI1</accession>
<dbReference type="InterPro" id="IPR046373">
    <property type="entry name" value="Acyl-CoA_Oxase/DH_mid-dom_sf"/>
</dbReference>
<dbReference type="Gene3D" id="1.20.140.10">
    <property type="entry name" value="Butyryl-CoA Dehydrogenase, subunit A, domain 3"/>
    <property type="match status" value="1"/>
</dbReference>
<dbReference type="EMBL" id="SMLM01000002">
    <property type="protein sequence ID" value="TFZ02710.1"/>
    <property type="molecule type" value="Genomic_DNA"/>
</dbReference>
<dbReference type="GO" id="GO:0003995">
    <property type="term" value="F:acyl-CoA dehydrogenase activity"/>
    <property type="evidence" value="ECO:0007669"/>
    <property type="project" value="TreeGrafter"/>
</dbReference>
<keyword evidence="3" id="KW-0285">Flavoprotein</keyword>
<dbReference type="Pfam" id="PF00441">
    <property type="entry name" value="Acyl-CoA_dh_1"/>
    <property type="match status" value="1"/>
</dbReference>
<comment type="similarity">
    <text evidence="2">Belongs to the acyl-CoA dehydrogenase family.</text>
</comment>
<evidence type="ECO:0000259" key="6">
    <source>
        <dbReference type="Pfam" id="PF00441"/>
    </source>
</evidence>
<dbReference type="RefSeq" id="WP_135264235.1">
    <property type="nucleotide sequence ID" value="NZ_SMLM01000002.1"/>
</dbReference>
<keyword evidence="9" id="KW-1185">Reference proteome</keyword>